<evidence type="ECO:0000256" key="3">
    <source>
        <dbReference type="ARBA" id="ARBA00022676"/>
    </source>
</evidence>
<protein>
    <recommendedName>
        <fullName evidence="13">Glycosyltransferase family 32 protein</fullName>
    </recommendedName>
</protein>
<dbReference type="InterPro" id="IPR029044">
    <property type="entry name" value="Nucleotide-diphossugar_trans"/>
</dbReference>
<dbReference type="InterPro" id="IPR007577">
    <property type="entry name" value="GlycoTrfase_DXD_sugar-bd_CS"/>
</dbReference>
<accession>A0A9P8PVP2</accession>
<sequence length="539" mass="62368">MKYDKVELYGGAITSQFPSGLLDASTLRQVPDTQEVFLNPTDNTTDYTQLNKNDSIIIDLMEKLEVNNDEDAIREHFNEISQLNSTNEWRLLSINQIQSNFNKSYISIGIEPARKWGRDESNETSLNPSLVVILGLIRIDKAETDLLITFNLLVEDKEELTDLFKLNEIKSLNLLNNKVSKRIQLANEIVEHIIKNLKIEDWNLFGGQDKSDDISNKFEAIAEKLLKKQDEKIQKLEEDRKNLEKKINDLRRPPIDSSLREKLAFLFPYDQSKKFPAYIWQSWKYGLNDERFGEKFKEGELQWAVKNPGFVHELFNDDTSHAIINYLYVSIPEIIEAYESLPSIILQMDFFRYLILLARGGVYADVDTLPLQPVPNWIPENVSPNEIGMIIGIESDPDTPDWRKTYARRLQFCQWVIQSKPGHPILREIVAKITELTLEKKSNGETLQITNNLDILEWSGAGLWTDVIFIYFNNYIQSGIFNKITWRDFTKLEVPKLVSDILVLPITSFSPGIGTMGAEDEDHPLAFVKHYFENIWKKD</sequence>
<evidence type="ECO:0000256" key="5">
    <source>
        <dbReference type="ARBA" id="ARBA00022692"/>
    </source>
</evidence>
<evidence type="ECO:0000256" key="1">
    <source>
        <dbReference type="ARBA" id="ARBA00004323"/>
    </source>
</evidence>
<evidence type="ECO:0008006" key="13">
    <source>
        <dbReference type="Google" id="ProtNLM"/>
    </source>
</evidence>
<evidence type="ECO:0000313" key="11">
    <source>
        <dbReference type="EMBL" id="KAH3678450.1"/>
    </source>
</evidence>
<evidence type="ECO:0000256" key="8">
    <source>
        <dbReference type="ARBA" id="ARBA00023034"/>
    </source>
</evidence>
<dbReference type="Proteomes" id="UP000769528">
    <property type="component" value="Unassembled WGS sequence"/>
</dbReference>
<keyword evidence="7" id="KW-1133">Transmembrane helix</keyword>
<dbReference type="GO" id="GO:0006487">
    <property type="term" value="P:protein N-linked glycosylation"/>
    <property type="evidence" value="ECO:0007669"/>
    <property type="project" value="TreeGrafter"/>
</dbReference>
<name>A0A9P8PVP2_9ASCO</name>
<evidence type="ECO:0000256" key="9">
    <source>
        <dbReference type="ARBA" id="ARBA00023136"/>
    </source>
</evidence>
<dbReference type="InterPro" id="IPR039367">
    <property type="entry name" value="Och1-like"/>
</dbReference>
<feature type="coiled-coil region" evidence="10">
    <location>
        <begin position="219"/>
        <end position="253"/>
    </location>
</feature>
<dbReference type="InterPro" id="IPR016123">
    <property type="entry name" value="Mog1/PsbP_a/b/a-sand"/>
</dbReference>
<dbReference type="Gene3D" id="3.40.1000.10">
    <property type="entry name" value="Mog1/PsbP, alpha/beta/alpha sandwich"/>
    <property type="match status" value="1"/>
</dbReference>
<dbReference type="PANTHER" id="PTHR31834">
    <property type="entry name" value="INITIATION-SPECIFIC ALPHA-1,6-MANNOSYLTRANSFERASE"/>
    <property type="match status" value="1"/>
</dbReference>
<dbReference type="SUPFAM" id="SSF55724">
    <property type="entry name" value="Mog1p/PsbP-like"/>
    <property type="match status" value="1"/>
</dbReference>
<evidence type="ECO:0000256" key="7">
    <source>
        <dbReference type="ARBA" id="ARBA00022989"/>
    </source>
</evidence>
<dbReference type="GO" id="GO:0000009">
    <property type="term" value="F:alpha-1,6-mannosyltransferase activity"/>
    <property type="evidence" value="ECO:0007669"/>
    <property type="project" value="InterPro"/>
</dbReference>
<dbReference type="PANTHER" id="PTHR31834:SF11">
    <property type="entry name" value="GLYCOSYLTRANSFERASE HOC1-RELATED"/>
    <property type="match status" value="1"/>
</dbReference>
<evidence type="ECO:0000256" key="10">
    <source>
        <dbReference type="SAM" id="Coils"/>
    </source>
</evidence>
<comment type="caution">
    <text evidence="11">The sequence shown here is derived from an EMBL/GenBank/DDBJ whole genome shotgun (WGS) entry which is preliminary data.</text>
</comment>
<evidence type="ECO:0000256" key="4">
    <source>
        <dbReference type="ARBA" id="ARBA00022679"/>
    </source>
</evidence>
<organism evidence="11 12">
    <name type="scientific">Wickerhamomyces mucosus</name>
    <dbReference type="NCBI Taxonomy" id="1378264"/>
    <lineage>
        <taxon>Eukaryota</taxon>
        <taxon>Fungi</taxon>
        <taxon>Dikarya</taxon>
        <taxon>Ascomycota</taxon>
        <taxon>Saccharomycotina</taxon>
        <taxon>Saccharomycetes</taxon>
        <taxon>Phaffomycetales</taxon>
        <taxon>Wickerhamomycetaceae</taxon>
        <taxon>Wickerhamomyces</taxon>
    </lineage>
</organism>
<keyword evidence="12" id="KW-1185">Reference proteome</keyword>
<dbReference type="Gene3D" id="3.90.550.20">
    <property type="match status" value="1"/>
</dbReference>
<reference evidence="11" key="1">
    <citation type="journal article" date="2021" name="Open Biol.">
        <title>Shared evolutionary footprints suggest mitochondrial oxidative damage underlies multiple complex I losses in fungi.</title>
        <authorList>
            <person name="Schikora-Tamarit M.A."/>
            <person name="Marcet-Houben M."/>
            <person name="Nosek J."/>
            <person name="Gabaldon T."/>
        </authorList>
    </citation>
    <scope>NUCLEOTIDE SEQUENCE</scope>
    <source>
        <strain evidence="11">CBS6341</strain>
    </source>
</reference>
<dbReference type="GO" id="GO:0000136">
    <property type="term" value="C:mannan polymerase complex"/>
    <property type="evidence" value="ECO:0007669"/>
    <property type="project" value="TreeGrafter"/>
</dbReference>
<evidence type="ECO:0000256" key="6">
    <source>
        <dbReference type="ARBA" id="ARBA00022968"/>
    </source>
</evidence>
<dbReference type="FunFam" id="3.90.550.20:FF:000002">
    <property type="entry name" value="Initiation-specific alpha-1,6-mannosyltransferase"/>
    <property type="match status" value="1"/>
</dbReference>
<reference evidence="11" key="2">
    <citation type="submission" date="2021-01" db="EMBL/GenBank/DDBJ databases">
        <authorList>
            <person name="Schikora-Tamarit M.A."/>
        </authorList>
    </citation>
    <scope>NUCLEOTIDE SEQUENCE</scope>
    <source>
        <strain evidence="11">CBS6341</strain>
    </source>
</reference>
<keyword evidence="6" id="KW-0735">Signal-anchor</keyword>
<keyword evidence="8" id="KW-0333">Golgi apparatus</keyword>
<keyword evidence="10" id="KW-0175">Coiled coil</keyword>
<dbReference type="InterPro" id="IPR007681">
    <property type="entry name" value="Mog1"/>
</dbReference>
<dbReference type="Pfam" id="PF04603">
    <property type="entry name" value="Mog1"/>
    <property type="match status" value="1"/>
</dbReference>
<dbReference type="Pfam" id="PF04488">
    <property type="entry name" value="Gly_transf_sug"/>
    <property type="match status" value="1"/>
</dbReference>
<evidence type="ECO:0000313" key="12">
    <source>
        <dbReference type="Proteomes" id="UP000769528"/>
    </source>
</evidence>
<keyword evidence="4" id="KW-0808">Transferase</keyword>
<dbReference type="OrthoDB" id="411251at2759"/>
<comment type="similarity">
    <text evidence="2">Belongs to the glycosyltransferase 32 family.</text>
</comment>
<keyword evidence="5" id="KW-0812">Transmembrane</keyword>
<comment type="subcellular location">
    <subcellularLocation>
        <location evidence="1">Golgi apparatus membrane</location>
        <topology evidence="1">Single-pass type II membrane protein</topology>
    </subcellularLocation>
</comment>
<proteinExistence type="inferred from homology"/>
<keyword evidence="9" id="KW-0472">Membrane</keyword>
<dbReference type="SUPFAM" id="SSF53448">
    <property type="entry name" value="Nucleotide-diphospho-sugar transferases"/>
    <property type="match status" value="1"/>
</dbReference>
<dbReference type="EMBL" id="JAEUBF010000443">
    <property type="protein sequence ID" value="KAH3678450.1"/>
    <property type="molecule type" value="Genomic_DNA"/>
</dbReference>
<evidence type="ECO:0000256" key="2">
    <source>
        <dbReference type="ARBA" id="ARBA00009003"/>
    </source>
</evidence>
<keyword evidence="3" id="KW-0328">Glycosyltransferase</keyword>
<dbReference type="AlphaFoldDB" id="A0A9P8PVP2"/>
<gene>
    <name evidence="11" type="ORF">WICMUC_001467</name>
</gene>